<dbReference type="Proteomes" id="UP000244336">
    <property type="component" value="Chromosome 5"/>
</dbReference>
<proteinExistence type="predicted"/>
<evidence type="ECO:0008006" key="5">
    <source>
        <dbReference type="Google" id="ProtNLM"/>
    </source>
</evidence>
<accession>A0A2T7DQS9</accession>
<name>A0A2T7DQS9_9POAL</name>
<dbReference type="STRING" id="1504633.A0A2T7DQS9"/>
<dbReference type="PANTHER" id="PTHR31973">
    <property type="entry name" value="POLYPROTEIN, PUTATIVE-RELATED"/>
    <property type="match status" value="1"/>
</dbReference>
<evidence type="ECO:0000313" key="3">
    <source>
        <dbReference type="EMBL" id="PUZ57930.1"/>
    </source>
</evidence>
<dbReference type="EMBL" id="CM009753">
    <property type="protein sequence ID" value="PUZ57930.1"/>
    <property type="molecule type" value="Genomic_DNA"/>
</dbReference>
<dbReference type="InterPro" id="IPR015401">
    <property type="entry name" value="Transposase_MuDR_N"/>
</dbReference>
<evidence type="ECO:0000313" key="4">
    <source>
        <dbReference type="Proteomes" id="UP000244336"/>
    </source>
</evidence>
<feature type="domain" description="Transposase MuDR N-terminal" evidence="2">
    <location>
        <begin position="2"/>
        <end position="58"/>
    </location>
</feature>
<feature type="domain" description="Transposase MuDR plant" evidence="1">
    <location>
        <begin position="214"/>
        <end position="267"/>
    </location>
</feature>
<dbReference type="PANTHER" id="PTHR31973:SF195">
    <property type="entry name" value="MUDR FAMILY TRANSPOSASE"/>
    <property type="match status" value="1"/>
</dbReference>
<organism evidence="3 4">
    <name type="scientific">Panicum hallii var. hallii</name>
    <dbReference type="NCBI Taxonomy" id="1504633"/>
    <lineage>
        <taxon>Eukaryota</taxon>
        <taxon>Viridiplantae</taxon>
        <taxon>Streptophyta</taxon>
        <taxon>Embryophyta</taxon>
        <taxon>Tracheophyta</taxon>
        <taxon>Spermatophyta</taxon>
        <taxon>Magnoliopsida</taxon>
        <taxon>Liliopsida</taxon>
        <taxon>Poales</taxon>
        <taxon>Poaceae</taxon>
        <taxon>PACMAD clade</taxon>
        <taxon>Panicoideae</taxon>
        <taxon>Panicodae</taxon>
        <taxon>Paniceae</taxon>
        <taxon>Panicinae</taxon>
        <taxon>Panicum</taxon>
        <taxon>Panicum sect. Panicum</taxon>
    </lineage>
</organism>
<dbReference type="OrthoDB" id="676062at2759"/>
<dbReference type="InterPro" id="IPR004332">
    <property type="entry name" value="Transposase_MuDR"/>
</dbReference>
<dbReference type="Pfam" id="PF09322">
    <property type="entry name" value="DUF1979"/>
    <property type="match status" value="1"/>
</dbReference>
<protein>
    <recommendedName>
        <fullName evidence="5">Transposase MuDR plant domain-containing protein</fullName>
    </recommendedName>
</protein>
<evidence type="ECO:0000259" key="2">
    <source>
        <dbReference type="Pfam" id="PF09322"/>
    </source>
</evidence>
<gene>
    <name evidence="3" type="ORF">GQ55_5G469100</name>
</gene>
<dbReference type="AlphaFoldDB" id="A0A2T7DQS9"/>
<sequence length="400" mass="45783">MSSERGIFSIYYGEGNVIYGPNGVDLSEFNCAVRGITRPHERTFESLCNWLMRGLRINQETHTVSVQCVINRTTHALIWELMPLASNEDWLTYLQNASHWQWPLVLLVSVHQNPLINIEAAPGDENIDEEVEEASIEAGGTETPQCVADEGENIPFIVEQLQDEERELDEAMNADSSDDDDDVPQDWVSSDFSHLVVDDGSSWPSDCRENEIIQGARYHSIEEVKEAVKCWSLSLMREFKTVECKSRKYDVVCVKDGCPWRVHAYKGKWKDYWECSIVTQHTCHLPGVQRSHRNLTSQYIANEMYGSIVDNLSYEPKSIIRHIQEKYKYTISYSKAWSAKQKVLEMRFGTFEAAYDNVPRLLAVLCQRNPGSYYDLKTLERGGGKYRLQMLTAIGVDGNN</sequence>
<dbReference type="Gramene" id="PUZ57930">
    <property type="protein sequence ID" value="PUZ57930"/>
    <property type="gene ID" value="GQ55_5G469100"/>
</dbReference>
<keyword evidence="4" id="KW-1185">Reference proteome</keyword>
<evidence type="ECO:0000259" key="1">
    <source>
        <dbReference type="Pfam" id="PF03108"/>
    </source>
</evidence>
<reference evidence="3 4" key="1">
    <citation type="submission" date="2018-04" db="EMBL/GenBank/DDBJ databases">
        <title>WGS assembly of Panicum hallii var. hallii HAL2.</title>
        <authorList>
            <person name="Lovell J."/>
            <person name="Jenkins J."/>
            <person name="Lowry D."/>
            <person name="Mamidi S."/>
            <person name="Sreedasyam A."/>
            <person name="Weng X."/>
            <person name="Barry K."/>
            <person name="Bonette J."/>
            <person name="Campitelli B."/>
            <person name="Daum C."/>
            <person name="Gordon S."/>
            <person name="Gould B."/>
            <person name="Lipzen A."/>
            <person name="MacQueen A."/>
            <person name="Palacio-Mejia J."/>
            <person name="Plott C."/>
            <person name="Shakirov E."/>
            <person name="Shu S."/>
            <person name="Yoshinaga Y."/>
            <person name="Zane M."/>
            <person name="Rokhsar D."/>
            <person name="Grimwood J."/>
            <person name="Schmutz J."/>
            <person name="Juenger T."/>
        </authorList>
    </citation>
    <scope>NUCLEOTIDE SEQUENCE [LARGE SCALE GENOMIC DNA]</scope>
    <source>
        <strain evidence="4">cv. HAL2</strain>
    </source>
</reference>
<dbReference type="Pfam" id="PF03108">
    <property type="entry name" value="DBD_Tnp_Mut"/>
    <property type="match status" value="1"/>
</dbReference>